<name>A0A7R9PWR9_9ACAR</name>
<dbReference type="PANTHER" id="PTHR14445:SF36">
    <property type="entry name" value="FI03272P-RELATED"/>
    <property type="match status" value="1"/>
</dbReference>
<feature type="compositionally biased region" description="Basic and acidic residues" evidence="1">
    <location>
        <begin position="327"/>
        <end position="340"/>
    </location>
</feature>
<feature type="region of interest" description="Disordered" evidence="1">
    <location>
        <begin position="183"/>
        <end position="436"/>
    </location>
</feature>
<feature type="compositionally biased region" description="Polar residues" evidence="1">
    <location>
        <begin position="404"/>
        <end position="415"/>
    </location>
</feature>
<feature type="compositionally biased region" description="Basic and acidic residues" evidence="1">
    <location>
        <begin position="930"/>
        <end position="945"/>
    </location>
</feature>
<feature type="compositionally biased region" description="Low complexity" evidence="1">
    <location>
        <begin position="950"/>
        <end position="967"/>
    </location>
</feature>
<keyword evidence="4" id="KW-1185">Reference proteome</keyword>
<dbReference type="SUPFAM" id="SSF55277">
    <property type="entry name" value="GYF domain"/>
    <property type="match status" value="1"/>
</dbReference>
<organism evidence="3">
    <name type="scientific">Medioppia subpectinata</name>
    <dbReference type="NCBI Taxonomy" id="1979941"/>
    <lineage>
        <taxon>Eukaryota</taxon>
        <taxon>Metazoa</taxon>
        <taxon>Ecdysozoa</taxon>
        <taxon>Arthropoda</taxon>
        <taxon>Chelicerata</taxon>
        <taxon>Arachnida</taxon>
        <taxon>Acari</taxon>
        <taxon>Acariformes</taxon>
        <taxon>Sarcoptiformes</taxon>
        <taxon>Oribatida</taxon>
        <taxon>Brachypylina</taxon>
        <taxon>Oppioidea</taxon>
        <taxon>Oppiidae</taxon>
        <taxon>Medioppia</taxon>
    </lineage>
</organism>
<feature type="region of interest" description="Disordered" evidence="1">
    <location>
        <begin position="748"/>
        <end position="776"/>
    </location>
</feature>
<sequence length="1268" mass="146135">MMATDMKFGPEWLRALSDGGPNSSQTGTGGPPAPSAPQKYKLSEYRYGREEMLALFNHNLKPPESLAEFPHLFVEKMQLPLALINMSEEESRLWNRVNSDVVLRLMGKGGNGPERGDRPVPERGGVSMRAGRGGSVPERGRGRGRGGYYHRGNYEESGDSPPERRDFLGGRSKVFERNHSLNEENINPREKRGYERSFSRGGGVGTAVEDLRKNNSRSSSVENWRTGGRGEDREGWRTARGSAENNWNNSVTNRSALWRKDYNRHPESWEEIEDPDRRGSLPEWSLEDPSDVDAKVGTFDASGAFREDTNEDEETKYDNELDDENRDDSRETLKSDDISKRSNQNSKSLNNEFQKESKIAKQNQNIDKSIKNDENSDSKESTLNVLKQLQQKSAQSSAQSSSQTPTNSSNKLFKTNASLNSNSNSHNINKNSSEEDGFGQFAHLEKEAENMVAQWTADDEPKDNKQRLAAVVAAEEQPSGGVVVLPIQHDDAFKWFYRDPQNEIQGPFTPHEMYDWFTAGYFAMDLLVRRGCDEYFSQLGELLKLWGCIPFILVHGQHPPLRAQSSTPSHPSHPAPQPSHHPMASSHIRHPQPSNPTPHPSQAPQPQQPVLTNQQSVDMQSQLRQLLAQLKKQEGFSELSQQQQQEVLVQRYVLLEQQRQQSLQSSIPTRTANEDNVSQQMAALDRLSGLRIDGNRSQQQMVNNNNSHQNVSSIWDLNTGALSVSAIEEMQRKEQELKELEELKERRKAFEEEQNRKKLEQQQEEMQRHMNEERERKFQEIQKKLEDERMRAQELLRKQEEENRRREEEERLRMEEEERRTAEEQKRRHEELLRLEEYARRQALQEEEKRRQMEMEKERQRQQIHEMERERAMEMERLRQLQQQQQNQQQLQQEAMIKLQQQREERQRKGWGQTAPEPNQKPQNSLSLDDIQRLQEEKEREERQRKALQQKHMQALFAAQQQQQNKQSSGWAATTFQPTAAPLKTLADIQREEAEKVAKQRVIENKKQQTQVTNNVPNAGIWNNANNQLFGQSIPPPIQTSSAKSNNNNAVSIGFWEPESRKVQTNRANESALHSMQTNSKGNTNNTQFQTKISARDKKDEESVLRLFEHQRRQKNDEFTQWCIEALSKYQSSVDIPTFIAFLKDVESPFEINDYVRSYLGEGKDVKEFAKQFIERRSYFRNRAKKEASEELMWGPAPAITPSANKLSQPNACAVNSVTNNSDIDMSGFIQSSKKKKKGKRVIDNSILGFTVQADPDRMAGEIEQIDD</sequence>
<gene>
    <name evidence="3" type="ORF">OSB1V03_LOCUS4070</name>
</gene>
<dbReference type="OrthoDB" id="48509at2759"/>
<dbReference type="SMART" id="SM00444">
    <property type="entry name" value="GYF"/>
    <property type="match status" value="1"/>
</dbReference>
<dbReference type="PROSITE" id="PS50829">
    <property type="entry name" value="GYF"/>
    <property type="match status" value="1"/>
</dbReference>
<feature type="compositionally biased region" description="Low complexity" evidence="1">
    <location>
        <begin position="880"/>
        <end position="893"/>
    </location>
</feature>
<feature type="compositionally biased region" description="Basic and acidic residues" evidence="1">
    <location>
        <begin position="794"/>
        <end position="879"/>
    </location>
</feature>
<dbReference type="PANTHER" id="PTHR14445">
    <property type="entry name" value="GRB10 INTERACTING GYF PROTEIN"/>
    <property type="match status" value="1"/>
</dbReference>
<feature type="region of interest" description="Disordered" evidence="1">
    <location>
        <begin position="107"/>
        <end position="168"/>
    </location>
</feature>
<feature type="compositionally biased region" description="Basic and acidic residues" evidence="1">
    <location>
        <begin position="258"/>
        <end position="268"/>
    </location>
</feature>
<evidence type="ECO:0000256" key="1">
    <source>
        <dbReference type="SAM" id="MobiDB-lite"/>
    </source>
</evidence>
<dbReference type="Proteomes" id="UP000759131">
    <property type="component" value="Unassembled WGS sequence"/>
</dbReference>
<dbReference type="InterPro" id="IPR003169">
    <property type="entry name" value="GYF"/>
</dbReference>
<feature type="compositionally biased region" description="Low complexity" evidence="1">
    <location>
        <begin position="416"/>
        <end position="431"/>
    </location>
</feature>
<dbReference type="EMBL" id="CAJPIZ010001769">
    <property type="protein sequence ID" value="CAG2104047.1"/>
    <property type="molecule type" value="Genomic_DNA"/>
</dbReference>
<feature type="compositionally biased region" description="Basic and acidic residues" evidence="1">
    <location>
        <begin position="368"/>
        <end position="380"/>
    </location>
</feature>
<feature type="region of interest" description="Disordered" evidence="1">
    <location>
        <begin position="1"/>
        <end position="41"/>
    </location>
</feature>
<dbReference type="InterPro" id="IPR051640">
    <property type="entry name" value="GRB10-interact_GYF"/>
</dbReference>
<feature type="region of interest" description="Disordered" evidence="1">
    <location>
        <begin position="560"/>
        <end position="618"/>
    </location>
</feature>
<evidence type="ECO:0000313" key="4">
    <source>
        <dbReference type="Proteomes" id="UP000759131"/>
    </source>
</evidence>
<dbReference type="AlphaFoldDB" id="A0A7R9PWR9"/>
<reference evidence="3" key="1">
    <citation type="submission" date="2020-11" db="EMBL/GenBank/DDBJ databases">
        <authorList>
            <person name="Tran Van P."/>
        </authorList>
    </citation>
    <scope>NUCLEOTIDE SEQUENCE</scope>
</reference>
<feature type="region of interest" description="Disordered" evidence="1">
    <location>
        <begin position="794"/>
        <end position="968"/>
    </location>
</feature>
<feature type="compositionally biased region" description="Basic and acidic residues" evidence="1">
    <location>
        <begin position="183"/>
        <end position="198"/>
    </location>
</feature>
<feature type="compositionally biased region" description="Pro residues" evidence="1">
    <location>
        <begin position="593"/>
        <end position="607"/>
    </location>
</feature>
<feature type="compositionally biased region" description="Acidic residues" evidence="1">
    <location>
        <begin position="309"/>
        <end position="326"/>
    </location>
</feature>
<feature type="compositionally biased region" description="Polar residues" evidence="1">
    <location>
        <begin position="341"/>
        <end position="352"/>
    </location>
</feature>
<dbReference type="Pfam" id="PF02213">
    <property type="entry name" value="GYF"/>
    <property type="match status" value="1"/>
</dbReference>
<dbReference type="InterPro" id="IPR035445">
    <property type="entry name" value="GYF-like_dom_sf"/>
</dbReference>
<feature type="domain" description="GYF" evidence="2">
    <location>
        <begin position="492"/>
        <end position="540"/>
    </location>
</feature>
<protein>
    <recommendedName>
        <fullName evidence="2">GYF domain-containing protein</fullName>
    </recommendedName>
</protein>
<feature type="compositionally biased region" description="Polar residues" evidence="1">
    <location>
        <begin position="243"/>
        <end position="255"/>
    </location>
</feature>
<dbReference type="GO" id="GO:0005829">
    <property type="term" value="C:cytosol"/>
    <property type="evidence" value="ECO:0007669"/>
    <property type="project" value="TreeGrafter"/>
</dbReference>
<dbReference type="EMBL" id="OC856344">
    <property type="protein sequence ID" value="CAD7623617.1"/>
    <property type="molecule type" value="Genomic_DNA"/>
</dbReference>
<proteinExistence type="predicted"/>
<accession>A0A7R9PWR9</accession>
<evidence type="ECO:0000259" key="2">
    <source>
        <dbReference type="PROSITE" id="PS50829"/>
    </source>
</evidence>
<evidence type="ECO:0000313" key="3">
    <source>
        <dbReference type="EMBL" id="CAD7623617.1"/>
    </source>
</evidence>
<feature type="compositionally biased region" description="Basic and acidic residues" evidence="1">
    <location>
        <begin position="228"/>
        <end position="237"/>
    </location>
</feature>
<dbReference type="Gene3D" id="3.30.1490.40">
    <property type="match status" value="1"/>
</dbReference>
<feature type="compositionally biased region" description="Polar residues" evidence="1">
    <location>
        <begin position="916"/>
        <end position="927"/>
    </location>
</feature>
<dbReference type="CDD" id="cd00072">
    <property type="entry name" value="GYF"/>
    <property type="match status" value="1"/>
</dbReference>
<feature type="compositionally biased region" description="Low complexity" evidence="1">
    <location>
        <begin position="386"/>
        <end position="403"/>
    </location>
</feature>